<dbReference type="EMBL" id="WKLP01000010">
    <property type="protein sequence ID" value="MRY11525.1"/>
    <property type="molecule type" value="Genomic_DNA"/>
</dbReference>
<keyword evidence="1" id="KW-0732">Signal</keyword>
<gene>
    <name evidence="2" type="ORF">GKE01_08600</name>
</gene>
<reference evidence="2" key="1">
    <citation type="journal article" date="2019" name="Nat. Med.">
        <title>A library of human gut bacterial isolates paired with longitudinal multiomics data enables mechanistic microbiome research.</title>
        <authorList>
            <person name="Poyet M."/>
            <person name="Groussin M."/>
            <person name="Gibbons S.M."/>
            <person name="Avila-Pacheco J."/>
            <person name="Jiang X."/>
            <person name="Kearney S.M."/>
            <person name="Perrotta A.R."/>
            <person name="Berdy B."/>
            <person name="Zhao S."/>
            <person name="Lieberman T.D."/>
            <person name="Swanson P.K."/>
            <person name="Smith M."/>
            <person name="Roesemann S."/>
            <person name="Alexander J.E."/>
            <person name="Rich S.A."/>
            <person name="Livny J."/>
            <person name="Vlamakis H."/>
            <person name="Clish C."/>
            <person name="Bullock K."/>
            <person name="Deik A."/>
            <person name="Scott J."/>
            <person name="Pierce K.A."/>
            <person name="Xavier R.J."/>
            <person name="Alm E.J."/>
        </authorList>
    </citation>
    <scope>NUCLEOTIDE SEQUENCE</scope>
    <source>
        <strain evidence="2">BIOML-A4</strain>
    </source>
</reference>
<feature type="chain" id="PRO_5026273170" evidence="1">
    <location>
        <begin position="20"/>
        <end position="621"/>
    </location>
</feature>
<evidence type="ECO:0000313" key="2">
    <source>
        <dbReference type="EMBL" id="MRY11525.1"/>
    </source>
</evidence>
<sequence length="621" mass="70663">MRYKSFLAATLLGTSLMVAPGCQDDFAKTNTNQSAITKADVRYLFTQMLSEFEPSKYQQWFYNNLAYTLRWTQANVPDGGNTSSLNLMGAFEGSQSQVINVKLYAEEIKHVLSLMDENEKATYENINVLANPLLVYLGIFGTDMYGSIAYTEAGRGLHEEILTPAYQSQEELFPIWLDQLNETIDVLLADKPNQVKLDAQDFVYKGDTKLWAKFANSLKLKIAVRMLHVDKAKALAIAEEAVNNKAGIMSGLDDDFIYCKGSQEYHFGDDVLDGQSKGIGSKQLINFLVDNKDPRVRFIFQKNDFNSKVVQAFLDNKKELPPYIKEVAEIKDGKFEGWKAPGEPWVRYFGSPVQTSARENAEINNAYFNYDKFKLPTEDGGEKQYYPLARMNREMLQGQKDYTFPDAPGVSATIDDQDRAWYGLHYSSAEVALYLAELKLLGANLPGSAESYYQEGIRLSVQEYDKLASLNQIPYYSSVYDKEFEKTIKLEDGETDALLANEKYKLSGSTKEQLEKVYIQQYVHFLLFPNEQFVQVRRSGVPMKDSKVLAWENFTDDDANFQIPRRWTINTPLQSDLMYTIKKTAYEAQGFTTGTQDPATLNRERIWYDKGAPNFGEGPNF</sequence>
<dbReference type="InterPro" id="IPR024302">
    <property type="entry name" value="SusD-like"/>
</dbReference>
<organism evidence="2">
    <name type="scientific">Parabacteroides goldsteinii</name>
    <dbReference type="NCBI Taxonomy" id="328812"/>
    <lineage>
        <taxon>Bacteria</taxon>
        <taxon>Pseudomonadati</taxon>
        <taxon>Bacteroidota</taxon>
        <taxon>Bacteroidia</taxon>
        <taxon>Bacteroidales</taxon>
        <taxon>Tannerellaceae</taxon>
        <taxon>Parabacteroides</taxon>
    </lineage>
</organism>
<dbReference type="RefSeq" id="WP_010802676.1">
    <property type="nucleotide sequence ID" value="NZ_CAJSYT010000015.1"/>
</dbReference>
<accession>A0A6G1ZCI3</accession>
<dbReference type="Pfam" id="PF12771">
    <property type="entry name" value="SusD-like_2"/>
    <property type="match status" value="1"/>
</dbReference>
<keyword evidence="2" id="KW-0449">Lipoprotein</keyword>
<dbReference type="AlphaFoldDB" id="A0A6G1ZCI3"/>
<dbReference type="SUPFAM" id="SSF48452">
    <property type="entry name" value="TPR-like"/>
    <property type="match status" value="1"/>
</dbReference>
<protein>
    <submittedName>
        <fullName evidence="2">SusD/RagB family nutrient-binding outer membrane lipoprotein</fullName>
    </submittedName>
</protein>
<evidence type="ECO:0000256" key="1">
    <source>
        <dbReference type="SAM" id="SignalP"/>
    </source>
</evidence>
<dbReference type="InterPro" id="IPR011990">
    <property type="entry name" value="TPR-like_helical_dom_sf"/>
</dbReference>
<dbReference type="Pfam" id="PF12741">
    <property type="entry name" value="SusD-like"/>
    <property type="match status" value="1"/>
</dbReference>
<dbReference type="InterPro" id="IPR041662">
    <property type="entry name" value="SusD-like_2"/>
</dbReference>
<dbReference type="Gene3D" id="1.25.40.390">
    <property type="match status" value="2"/>
</dbReference>
<name>A0A6G1ZCI3_9BACT</name>
<proteinExistence type="predicted"/>
<feature type="signal peptide" evidence="1">
    <location>
        <begin position="1"/>
        <end position="19"/>
    </location>
</feature>
<comment type="caution">
    <text evidence="2">The sequence shown here is derived from an EMBL/GenBank/DDBJ whole genome shotgun (WGS) entry which is preliminary data.</text>
</comment>